<keyword evidence="3" id="KW-1185">Reference proteome</keyword>
<evidence type="ECO:0000313" key="2">
    <source>
        <dbReference type="EMBL" id="KAF4347314.1"/>
    </source>
</evidence>
<dbReference type="EMBL" id="JAATIQ010000820">
    <property type="protein sequence ID" value="KAF4347314.1"/>
    <property type="molecule type" value="Genomic_DNA"/>
</dbReference>
<dbReference type="PANTHER" id="PTHR38382">
    <property type="entry name" value="RNA-BINDING PROTEIN"/>
    <property type="match status" value="1"/>
</dbReference>
<reference evidence="2 3" key="1">
    <citation type="journal article" date="2020" name="bioRxiv">
        <title>Sequence and annotation of 42 cannabis genomes reveals extensive copy number variation in cannabinoid synthesis and pathogen resistance genes.</title>
        <authorList>
            <person name="Mckernan K.J."/>
            <person name="Helbert Y."/>
            <person name="Kane L.T."/>
            <person name="Ebling H."/>
            <person name="Zhang L."/>
            <person name="Liu B."/>
            <person name="Eaton Z."/>
            <person name="Mclaughlin S."/>
            <person name="Kingan S."/>
            <person name="Baybayan P."/>
            <person name="Concepcion G."/>
            <person name="Jordan M."/>
            <person name="Riva A."/>
            <person name="Barbazuk W."/>
            <person name="Harkins T."/>
        </authorList>
    </citation>
    <scope>NUCLEOTIDE SEQUENCE [LARGE SCALE GENOMIC DNA]</scope>
    <source>
        <strain evidence="3">cv. Jamaican Lion 4</strain>
        <tissue evidence="2">Leaf</tissue>
    </source>
</reference>
<evidence type="ECO:0000313" key="3">
    <source>
        <dbReference type="Proteomes" id="UP000583929"/>
    </source>
</evidence>
<proteinExistence type="predicted"/>
<evidence type="ECO:0000256" key="1">
    <source>
        <dbReference type="SAM" id="MobiDB-lite"/>
    </source>
</evidence>
<protein>
    <submittedName>
        <fullName evidence="2">Uncharacterized protein</fullName>
    </submittedName>
</protein>
<comment type="caution">
    <text evidence="2">The sequence shown here is derived from an EMBL/GenBank/DDBJ whole genome shotgun (WGS) entry which is preliminary data.</text>
</comment>
<name>A0A7J6DMH3_CANSA</name>
<dbReference type="AlphaFoldDB" id="A0A7J6DMH3"/>
<feature type="compositionally biased region" description="Polar residues" evidence="1">
    <location>
        <begin position="17"/>
        <end position="29"/>
    </location>
</feature>
<gene>
    <name evidence="2" type="ORF">G4B88_030252</name>
</gene>
<sequence>MEMKSKQTPFRAVGQRSIVSSLLNPSSKPSRVPKEGCKNLENGSRISLSDFLQRKLNDDSGLPKTVKGKAKPFSSLLGLRDGSVDEKIGASNVVEKVVLEKFKHIETVTKDDLVGSSSDNGNNGEVENIASAAESRKRKSFEGRNEKHIPRKQVVVLGGNSKAKQQRRDKYIRNENQVPTYNHYANGGGWWDSNMEGVDNEEVGFSEVWEGVGSTTFGGSLDWH</sequence>
<feature type="region of interest" description="Disordered" evidence="1">
    <location>
        <begin position="1"/>
        <end position="42"/>
    </location>
</feature>
<dbReference type="PANTHER" id="PTHR38382:SF1">
    <property type="entry name" value="RNA-BINDING PROTEIN"/>
    <property type="match status" value="1"/>
</dbReference>
<accession>A0A7J6DMH3</accession>
<dbReference type="Proteomes" id="UP000583929">
    <property type="component" value="Unassembled WGS sequence"/>
</dbReference>
<organism evidence="2 3">
    <name type="scientific">Cannabis sativa</name>
    <name type="common">Hemp</name>
    <name type="synonym">Marijuana</name>
    <dbReference type="NCBI Taxonomy" id="3483"/>
    <lineage>
        <taxon>Eukaryota</taxon>
        <taxon>Viridiplantae</taxon>
        <taxon>Streptophyta</taxon>
        <taxon>Embryophyta</taxon>
        <taxon>Tracheophyta</taxon>
        <taxon>Spermatophyta</taxon>
        <taxon>Magnoliopsida</taxon>
        <taxon>eudicotyledons</taxon>
        <taxon>Gunneridae</taxon>
        <taxon>Pentapetalae</taxon>
        <taxon>rosids</taxon>
        <taxon>fabids</taxon>
        <taxon>Rosales</taxon>
        <taxon>Cannabaceae</taxon>
        <taxon>Cannabis</taxon>
    </lineage>
</organism>